<gene>
    <name evidence="1" type="ORF">ABB34_00530</name>
</gene>
<dbReference type="PATRIC" id="fig|659018.3.peg.1738"/>
<dbReference type="InterPro" id="IPR036412">
    <property type="entry name" value="HAD-like_sf"/>
</dbReference>
<dbReference type="RefSeq" id="WP_057639286.1">
    <property type="nucleotide sequence ID" value="NZ_LDJP01000005.1"/>
</dbReference>
<dbReference type="SFLD" id="SFLDS00003">
    <property type="entry name" value="Haloacid_Dehalogenase"/>
    <property type="match status" value="1"/>
</dbReference>
<dbReference type="Proteomes" id="UP000050940">
    <property type="component" value="Unassembled WGS sequence"/>
</dbReference>
<evidence type="ECO:0000313" key="1">
    <source>
        <dbReference type="EMBL" id="KRG88323.1"/>
    </source>
</evidence>
<dbReference type="SUPFAM" id="SSF56784">
    <property type="entry name" value="HAD-like"/>
    <property type="match status" value="1"/>
</dbReference>
<dbReference type="AlphaFoldDB" id="A0A0R0EDM2"/>
<protein>
    <recommendedName>
        <fullName evidence="3">Hydrolase</fullName>
    </recommendedName>
</protein>
<proteinExistence type="predicted"/>
<evidence type="ECO:0000313" key="2">
    <source>
        <dbReference type="Proteomes" id="UP000050940"/>
    </source>
</evidence>
<dbReference type="STRING" id="659018.ABB34_00530"/>
<dbReference type="Pfam" id="PF00702">
    <property type="entry name" value="Hydrolase"/>
    <property type="match status" value="1"/>
</dbReference>
<accession>A0A0R0EDM2</accession>
<sequence length="198" mass="21481">MIPVLHALLLDFDGLLADYDHRIHLRHLADAAGCTPAQVDAALRGDGLELAHARGELDGDALLHALNIRLGSQLHARHWFAARTAASKLRRDALAVLKQVRPGVRIAVLTNNGPLSVAAIAALLPGFVLLDSATLGVRKPDPQAYLAATARLGGEPARTLFIDHLFRNVRGARNAGLHADTAFHAQSLQRVLRRYRMF</sequence>
<comment type="caution">
    <text evidence="1">The sequence shown here is derived from an EMBL/GenBank/DDBJ whole genome shotgun (WGS) entry which is preliminary data.</text>
</comment>
<dbReference type="PANTHER" id="PTHR43611">
    <property type="entry name" value="ALPHA-D-GLUCOSE 1-PHOSPHATE PHOSPHATASE"/>
    <property type="match status" value="1"/>
</dbReference>
<dbReference type="SFLD" id="SFLDG01129">
    <property type="entry name" value="C1.5:_HAD__Beta-PGM__Phosphata"/>
    <property type="match status" value="1"/>
</dbReference>
<dbReference type="OrthoDB" id="9797415at2"/>
<name>A0A0R0EDM2_9GAMM</name>
<organism evidence="1 2">
    <name type="scientific">Stenotrophomonas daejeonensis</name>
    <dbReference type="NCBI Taxonomy" id="659018"/>
    <lineage>
        <taxon>Bacteria</taxon>
        <taxon>Pseudomonadati</taxon>
        <taxon>Pseudomonadota</taxon>
        <taxon>Gammaproteobacteria</taxon>
        <taxon>Lysobacterales</taxon>
        <taxon>Lysobacteraceae</taxon>
        <taxon>Stenotrophomonas</taxon>
    </lineage>
</organism>
<keyword evidence="2" id="KW-1185">Reference proteome</keyword>
<dbReference type="InterPro" id="IPR006439">
    <property type="entry name" value="HAD-SF_hydro_IA"/>
</dbReference>
<dbReference type="NCBIfam" id="TIGR01509">
    <property type="entry name" value="HAD-SF-IA-v3"/>
    <property type="match status" value="1"/>
</dbReference>
<dbReference type="PANTHER" id="PTHR43611:SF3">
    <property type="entry name" value="FLAVIN MONONUCLEOTIDE HYDROLASE 1, CHLOROPLATIC"/>
    <property type="match status" value="1"/>
</dbReference>
<evidence type="ECO:0008006" key="3">
    <source>
        <dbReference type="Google" id="ProtNLM"/>
    </source>
</evidence>
<dbReference type="Gene3D" id="3.40.50.1000">
    <property type="entry name" value="HAD superfamily/HAD-like"/>
    <property type="match status" value="1"/>
</dbReference>
<dbReference type="EMBL" id="LDJP01000005">
    <property type="protein sequence ID" value="KRG88323.1"/>
    <property type="molecule type" value="Genomic_DNA"/>
</dbReference>
<reference evidence="1 2" key="1">
    <citation type="submission" date="2015-05" db="EMBL/GenBank/DDBJ databases">
        <title>Genome sequencing and analysis of members of genus Stenotrophomonas.</title>
        <authorList>
            <person name="Patil P.P."/>
            <person name="Midha S."/>
            <person name="Patil P.B."/>
        </authorList>
    </citation>
    <scope>NUCLEOTIDE SEQUENCE [LARGE SCALE GENOMIC DNA]</scope>
    <source>
        <strain evidence="1 2">JCM 16244</strain>
    </source>
</reference>
<dbReference type="InterPro" id="IPR023214">
    <property type="entry name" value="HAD_sf"/>
</dbReference>